<gene>
    <name evidence="2" type="ORF">EV138_2758</name>
</gene>
<keyword evidence="3" id="KW-1185">Reference proteome</keyword>
<accession>A0A4R7TCV6</accession>
<reference evidence="2 3" key="1">
    <citation type="submission" date="2019-03" db="EMBL/GenBank/DDBJ databases">
        <title>Genomic Encyclopedia of Type Strains, Phase III (KMG-III): the genomes of soil and plant-associated and newly described type strains.</title>
        <authorList>
            <person name="Whitman W."/>
        </authorList>
    </citation>
    <scope>NUCLEOTIDE SEQUENCE [LARGE SCALE GENOMIC DNA]</scope>
    <source>
        <strain evidence="2 3">VKM Ac-2575</strain>
    </source>
</reference>
<dbReference type="Gene3D" id="1.20.1290.10">
    <property type="entry name" value="AhpD-like"/>
    <property type="match status" value="1"/>
</dbReference>
<evidence type="ECO:0000259" key="1">
    <source>
        <dbReference type="Pfam" id="PF02627"/>
    </source>
</evidence>
<sequence>MRLDILNHGYSRGTKMLFAMIRLFSRQPVPDAAKLVFYRPDFYGTLAKKFTHEAMRGPSAWSVADRELMAAYVSKVNNSAFCISAHTATAGQAYADGSRVAAVLDDLDSAPVDEPLRATLRILGKLTQEGTVTAEDMQAALAAGASPQQLKDALAVCASFNTTNRLADTFGFAQLTPEAFEAGAKYLLKRGYQ</sequence>
<comment type="caution">
    <text evidence="2">The sequence shown here is derived from an EMBL/GenBank/DDBJ whole genome shotgun (WGS) entry which is preliminary data.</text>
</comment>
<keyword evidence="2" id="KW-0575">Peroxidase</keyword>
<dbReference type="EMBL" id="SOCE01000001">
    <property type="protein sequence ID" value="TDU89198.1"/>
    <property type="molecule type" value="Genomic_DNA"/>
</dbReference>
<keyword evidence="2" id="KW-0560">Oxidoreductase</keyword>
<dbReference type="PANTHER" id="PTHR35446">
    <property type="entry name" value="SI:CH211-175M2.5"/>
    <property type="match status" value="1"/>
</dbReference>
<dbReference type="SUPFAM" id="SSF69118">
    <property type="entry name" value="AhpD-like"/>
    <property type="match status" value="1"/>
</dbReference>
<dbReference type="Proteomes" id="UP000295151">
    <property type="component" value="Unassembled WGS sequence"/>
</dbReference>
<dbReference type="AlphaFoldDB" id="A0A4R7TCV6"/>
<dbReference type="GO" id="GO:0051920">
    <property type="term" value="F:peroxiredoxin activity"/>
    <property type="evidence" value="ECO:0007669"/>
    <property type="project" value="InterPro"/>
</dbReference>
<evidence type="ECO:0000313" key="3">
    <source>
        <dbReference type="Proteomes" id="UP000295151"/>
    </source>
</evidence>
<feature type="domain" description="Carboxymuconolactone decarboxylase-like" evidence="1">
    <location>
        <begin position="49"/>
        <end position="118"/>
    </location>
</feature>
<dbReference type="PANTHER" id="PTHR35446:SF2">
    <property type="entry name" value="CARBOXYMUCONOLACTONE DECARBOXYLASE-LIKE DOMAIN-CONTAINING PROTEIN"/>
    <property type="match status" value="1"/>
</dbReference>
<dbReference type="InterPro" id="IPR029032">
    <property type="entry name" value="AhpD-like"/>
</dbReference>
<dbReference type="InterPro" id="IPR003779">
    <property type="entry name" value="CMD-like"/>
</dbReference>
<evidence type="ECO:0000313" key="2">
    <source>
        <dbReference type="EMBL" id="TDU89198.1"/>
    </source>
</evidence>
<dbReference type="Pfam" id="PF02627">
    <property type="entry name" value="CMD"/>
    <property type="match status" value="1"/>
</dbReference>
<dbReference type="OrthoDB" id="5521565at2"/>
<dbReference type="RefSeq" id="WP_133979212.1">
    <property type="nucleotide sequence ID" value="NZ_SOCE01000001.1"/>
</dbReference>
<proteinExistence type="predicted"/>
<protein>
    <submittedName>
        <fullName evidence="2">Putative peroxidase-related enzyme</fullName>
    </submittedName>
</protein>
<name>A0A4R7TCV6_9ACTN</name>
<organism evidence="2 3">
    <name type="scientific">Kribbella voronezhensis</name>
    <dbReference type="NCBI Taxonomy" id="2512212"/>
    <lineage>
        <taxon>Bacteria</taxon>
        <taxon>Bacillati</taxon>
        <taxon>Actinomycetota</taxon>
        <taxon>Actinomycetes</taxon>
        <taxon>Propionibacteriales</taxon>
        <taxon>Kribbellaceae</taxon>
        <taxon>Kribbella</taxon>
    </lineage>
</organism>